<evidence type="ECO:0000313" key="2">
    <source>
        <dbReference type="Proteomes" id="UP000007306"/>
    </source>
</evidence>
<reference evidence="1" key="1">
    <citation type="submission" date="2015-06" db="UniProtKB">
        <authorList>
            <consortium name="EnsemblPlants"/>
        </authorList>
    </citation>
    <scope>IDENTIFICATION</scope>
</reference>
<dbReference type="KEGG" id="ogl:127754652"/>
<sequence>MESFSNLLWKSAEATPAIRLSREELGFDTRLRSALGFTVFFMRTISNSWKDIHGPEGFRPPFDIRVKLDVSKIGNLRLFWSYDWWRRDLLLKFFLRDESVVQQTHVAIDQEPGSIDRFSFRRQGFSSTSIASAGGGGDKGIIKAMITHPKPSEEVPIVSTNKSLVLRDSTARTDLPPGTKVDPKVKTVVQSLLSALEHEGAGS</sequence>
<proteinExistence type="predicted"/>
<dbReference type="RefSeq" id="XP_052136180.1">
    <property type="nucleotide sequence ID" value="XM_052280220.1"/>
</dbReference>
<dbReference type="HOGENOM" id="CLU_1290840_0_0_1"/>
<gene>
    <name evidence="1" type="primary">LOC127754652</name>
</gene>
<name>I1R2P2_ORYGL</name>
<dbReference type="Proteomes" id="UP000007306">
    <property type="component" value="Unassembled WGS sequence"/>
</dbReference>
<dbReference type="AlphaFoldDB" id="I1R2P2"/>
<dbReference type="OMA" id="FFMRTIS"/>
<dbReference type="GeneID" id="127754652"/>
<dbReference type="Gramene" id="ORGLA11G0203400.1">
    <property type="protein sequence ID" value="ORGLA11G0203400.1"/>
    <property type="gene ID" value="ORGLA11G0203400"/>
</dbReference>
<accession>I1R2P2</accession>
<reference evidence="2" key="2">
    <citation type="submission" date="2018-04" db="EMBL/GenBank/DDBJ databases">
        <title>OglaRS2 (Oryza glaberrima Reference Sequence Version 2).</title>
        <authorList>
            <person name="Zhang J."/>
            <person name="Kudrna D."/>
            <person name="Lee S."/>
            <person name="Talag J."/>
            <person name="Rajasekar S."/>
            <person name="Wing R.A."/>
        </authorList>
    </citation>
    <scope>NUCLEOTIDE SEQUENCE [LARGE SCALE GENOMIC DNA]</scope>
    <source>
        <strain evidence="2">cv. IRGC 96717</strain>
    </source>
</reference>
<protein>
    <submittedName>
        <fullName evidence="1">Uncharacterized protein</fullName>
    </submittedName>
</protein>
<keyword evidence="2" id="KW-1185">Reference proteome</keyword>
<organism evidence="1 2">
    <name type="scientific">Oryza glaberrima</name>
    <name type="common">African rice</name>
    <dbReference type="NCBI Taxonomy" id="4538"/>
    <lineage>
        <taxon>Eukaryota</taxon>
        <taxon>Viridiplantae</taxon>
        <taxon>Streptophyta</taxon>
        <taxon>Embryophyta</taxon>
        <taxon>Tracheophyta</taxon>
        <taxon>Spermatophyta</taxon>
        <taxon>Magnoliopsida</taxon>
        <taxon>Liliopsida</taxon>
        <taxon>Poales</taxon>
        <taxon>Poaceae</taxon>
        <taxon>BOP clade</taxon>
        <taxon>Oryzoideae</taxon>
        <taxon>Oryzeae</taxon>
        <taxon>Oryzinae</taxon>
        <taxon>Oryza</taxon>
    </lineage>
</organism>
<evidence type="ECO:0000313" key="1">
    <source>
        <dbReference type="EnsemblPlants" id="ORGLA11G0203400.1"/>
    </source>
</evidence>
<dbReference type="EnsemblPlants" id="ORGLA11G0203400.1">
    <property type="protein sequence ID" value="ORGLA11G0203400.1"/>
    <property type="gene ID" value="ORGLA11G0203400"/>
</dbReference>